<reference evidence="4" key="1">
    <citation type="submission" date="2014-12" db="EMBL/GenBank/DDBJ databases">
        <title>Complete genome sequence of a multi-drug resistant Klebsiella pneumoniae.</title>
        <authorList>
            <person name="Hua X."/>
            <person name="Chen Q."/>
            <person name="Li X."/>
            <person name="Feng Y."/>
            <person name="Ruan Z."/>
            <person name="Yu Y."/>
        </authorList>
    </citation>
    <scope>NUCLEOTIDE SEQUENCE [LARGE SCALE GENOMIC DNA]</scope>
    <source>
        <strain evidence="4">5.12</strain>
    </source>
</reference>
<proteinExistence type="predicted"/>
<gene>
    <name evidence="3" type="ORF">CA267_002090</name>
</gene>
<dbReference type="RefSeq" id="WP_075609007.1">
    <property type="nucleotide sequence ID" value="NZ_CP052766.1"/>
</dbReference>
<evidence type="ECO:0000313" key="3">
    <source>
        <dbReference type="EMBL" id="QJR79673.1"/>
    </source>
</evidence>
<feature type="domain" description="HIT" evidence="2">
    <location>
        <begin position="1"/>
        <end position="103"/>
    </location>
</feature>
<dbReference type="InterPro" id="IPR036265">
    <property type="entry name" value="HIT-like_sf"/>
</dbReference>
<dbReference type="InterPro" id="IPR026026">
    <property type="entry name" value="HIT_Hint"/>
</dbReference>
<dbReference type="PIRSF" id="PIRSF000714">
    <property type="entry name" value="HIT"/>
    <property type="match status" value="1"/>
</dbReference>
<evidence type="ECO:0000256" key="1">
    <source>
        <dbReference type="PROSITE-ProRule" id="PRU00464"/>
    </source>
</evidence>
<dbReference type="EMBL" id="CP052766">
    <property type="protein sequence ID" value="QJR79673.1"/>
    <property type="molecule type" value="Genomic_DNA"/>
</dbReference>
<protein>
    <submittedName>
        <fullName evidence="3">HIT domain-containing protein</fullName>
    </submittedName>
</protein>
<dbReference type="Proteomes" id="UP000219285">
    <property type="component" value="Chromosome"/>
</dbReference>
<dbReference type="OrthoDB" id="9799145at2"/>
<dbReference type="SUPFAM" id="SSF54197">
    <property type="entry name" value="HIT-like"/>
    <property type="match status" value="1"/>
</dbReference>
<accession>A0A6M4M938</accession>
<dbReference type="Gene3D" id="3.30.428.10">
    <property type="entry name" value="HIT-like"/>
    <property type="match status" value="1"/>
</dbReference>
<reference evidence="3 4" key="2">
    <citation type="submission" date="2020-04" db="EMBL/GenBank/DDBJ databases">
        <title>Complete genome sequence of Alteromonas pelagimontana 5.12T.</title>
        <authorList>
            <person name="Sinha R.K."/>
            <person name="Krishnan K.P."/>
            <person name="Kurian J.P."/>
        </authorList>
    </citation>
    <scope>NUCLEOTIDE SEQUENCE [LARGE SCALE GENOMIC DNA]</scope>
    <source>
        <strain evidence="3 4">5.12</strain>
    </source>
</reference>
<dbReference type="GO" id="GO:0003824">
    <property type="term" value="F:catalytic activity"/>
    <property type="evidence" value="ECO:0007669"/>
    <property type="project" value="InterPro"/>
</dbReference>
<comment type="caution">
    <text evidence="1">Lacks conserved residue(s) required for the propagation of feature annotation.</text>
</comment>
<evidence type="ECO:0000313" key="4">
    <source>
        <dbReference type="Proteomes" id="UP000219285"/>
    </source>
</evidence>
<dbReference type="KEGG" id="apel:CA267_002090"/>
<organism evidence="3 4">
    <name type="scientific">Alteromonas pelagimontana</name>
    <dbReference type="NCBI Taxonomy" id="1858656"/>
    <lineage>
        <taxon>Bacteria</taxon>
        <taxon>Pseudomonadati</taxon>
        <taxon>Pseudomonadota</taxon>
        <taxon>Gammaproteobacteria</taxon>
        <taxon>Alteromonadales</taxon>
        <taxon>Alteromonadaceae</taxon>
        <taxon>Alteromonas/Salinimonas group</taxon>
        <taxon>Alteromonas</taxon>
    </lineage>
</organism>
<evidence type="ECO:0000259" key="2">
    <source>
        <dbReference type="PROSITE" id="PS51084"/>
    </source>
</evidence>
<dbReference type="Pfam" id="PF01230">
    <property type="entry name" value="HIT"/>
    <property type="match status" value="1"/>
</dbReference>
<sequence length="138" mass="15835">MFELDSRLAADTYVVGELPLSRVLLMNDRQFPWIILVPKRAGVQDTIDLTEADQLQLLAESRQVCLALKSLYAPDKLNVAALGNIVKQLHVHHIARYRDDIAWPQPIWGRQPAIPYDSQSAQLRCQQLKTFLNMEDKR</sequence>
<dbReference type="AlphaFoldDB" id="A0A6M4M938"/>
<name>A0A6M4M938_9ALTE</name>
<dbReference type="PROSITE" id="PS51084">
    <property type="entry name" value="HIT_2"/>
    <property type="match status" value="1"/>
</dbReference>
<dbReference type="InterPro" id="IPR011146">
    <property type="entry name" value="HIT-like"/>
</dbReference>
<keyword evidence="4" id="KW-1185">Reference proteome</keyword>